<organism evidence="2 3">
    <name type="scientific">Aeromonas veronii</name>
    <dbReference type="NCBI Taxonomy" id="654"/>
    <lineage>
        <taxon>Bacteria</taxon>
        <taxon>Pseudomonadati</taxon>
        <taxon>Pseudomonadota</taxon>
        <taxon>Gammaproteobacteria</taxon>
        <taxon>Aeromonadales</taxon>
        <taxon>Aeromonadaceae</taxon>
        <taxon>Aeromonas</taxon>
    </lineage>
</organism>
<comment type="caution">
    <text evidence="2">The sequence shown here is derived from an EMBL/GenBank/DDBJ whole genome shotgun (WGS) entry which is preliminary data.</text>
</comment>
<dbReference type="Proteomes" id="UP000241986">
    <property type="component" value="Unassembled WGS sequence"/>
</dbReference>
<evidence type="ECO:0000256" key="1">
    <source>
        <dbReference type="SAM" id="MobiDB-lite"/>
    </source>
</evidence>
<feature type="region of interest" description="Disordered" evidence="1">
    <location>
        <begin position="1"/>
        <end position="25"/>
    </location>
</feature>
<evidence type="ECO:0000313" key="2">
    <source>
        <dbReference type="EMBL" id="PTH81278.1"/>
    </source>
</evidence>
<evidence type="ECO:0000313" key="3">
    <source>
        <dbReference type="Proteomes" id="UP000241986"/>
    </source>
</evidence>
<sequence length="93" mass="9778">MKNEQDYQSGWTTQTTNPATGKKCSGGAARNLRVAQAGGANAVQVIAAVNAVQSIQPIVDAQQTQIQQQQTQIGVLTQALDQAINALTKDGKK</sequence>
<proteinExistence type="predicted"/>
<dbReference type="RefSeq" id="WP_103261653.1">
    <property type="nucleotide sequence ID" value="NZ_PZKL01000022.1"/>
</dbReference>
<gene>
    <name evidence="2" type="ORF">DAA48_09000</name>
</gene>
<feature type="compositionally biased region" description="Polar residues" evidence="1">
    <location>
        <begin position="1"/>
        <end position="19"/>
    </location>
</feature>
<name>A0A2T4N381_AERVE</name>
<reference evidence="2 3" key="1">
    <citation type="submission" date="2018-03" db="EMBL/GenBank/DDBJ databases">
        <title>Aeromonas veronii whole genome sequencing and analysis.</title>
        <authorList>
            <person name="Xie H."/>
            <person name="Liu T."/>
            <person name="Wang K."/>
        </authorList>
    </citation>
    <scope>NUCLEOTIDE SEQUENCE [LARGE SCALE GENOMIC DNA]</scope>
    <source>
        <strain evidence="2 3">XH.VA.1</strain>
    </source>
</reference>
<dbReference type="AlphaFoldDB" id="A0A2T4N381"/>
<accession>A0A2T4N381</accession>
<dbReference type="EMBL" id="PZKL01000022">
    <property type="protein sequence ID" value="PTH81278.1"/>
    <property type="molecule type" value="Genomic_DNA"/>
</dbReference>
<protein>
    <submittedName>
        <fullName evidence="2">Uncharacterized protein</fullName>
    </submittedName>
</protein>